<accession>A0ABT0DGI4</accession>
<name>A0ABT0DGI4_9HYPH</name>
<sequence length="70" mass="7958">MNGDELRIILCRLEAGMILSVPDEWIDKVFTGPRAQQARAVEEMARQYQCVCHQDPGVHRFERLGFPATG</sequence>
<dbReference type="EMBL" id="JALKCH010000017">
    <property type="protein sequence ID" value="MCK0198994.1"/>
    <property type="molecule type" value="Genomic_DNA"/>
</dbReference>
<proteinExistence type="predicted"/>
<protein>
    <submittedName>
        <fullName evidence="1">Uncharacterized protein</fullName>
    </submittedName>
</protein>
<dbReference type="RefSeq" id="WP_247030897.1">
    <property type="nucleotide sequence ID" value="NZ_JALKCH010000017.1"/>
</dbReference>
<dbReference type="Proteomes" id="UP001203284">
    <property type="component" value="Unassembled WGS sequence"/>
</dbReference>
<keyword evidence="2" id="KW-1185">Reference proteome</keyword>
<gene>
    <name evidence="1" type="ORF">MWN34_19015</name>
</gene>
<reference evidence="1 2" key="1">
    <citation type="submission" date="2022-04" db="EMBL/GenBank/DDBJ databases">
        <authorList>
            <person name="Grouzdev D.S."/>
            <person name="Pantiukh K.S."/>
            <person name="Krutkina M.S."/>
        </authorList>
    </citation>
    <scope>NUCLEOTIDE SEQUENCE [LARGE SCALE GENOMIC DNA]</scope>
    <source>
        <strain evidence="1 2">6x-1</strain>
    </source>
</reference>
<evidence type="ECO:0000313" key="2">
    <source>
        <dbReference type="Proteomes" id="UP001203284"/>
    </source>
</evidence>
<evidence type="ECO:0000313" key="1">
    <source>
        <dbReference type="EMBL" id="MCK0198994.1"/>
    </source>
</evidence>
<organism evidence="1 2">
    <name type="scientific">Ancylobacter crimeensis</name>
    <dbReference type="NCBI Taxonomy" id="2579147"/>
    <lineage>
        <taxon>Bacteria</taxon>
        <taxon>Pseudomonadati</taxon>
        <taxon>Pseudomonadota</taxon>
        <taxon>Alphaproteobacteria</taxon>
        <taxon>Hyphomicrobiales</taxon>
        <taxon>Xanthobacteraceae</taxon>
        <taxon>Ancylobacter</taxon>
    </lineage>
</organism>
<comment type="caution">
    <text evidence="1">The sequence shown here is derived from an EMBL/GenBank/DDBJ whole genome shotgun (WGS) entry which is preliminary data.</text>
</comment>